<dbReference type="PANTHER" id="PTHR47962:SF5">
    <property type="entry name" value="ATP-DEPENDENT HELICASE LHR-RELATED"/>
    <property type="match status" value="1"/>
</dbReference>
<dbReference type="Pfam" id="PF00270">
    <property type="entry name" value="DEAD"/>
    <property type="match status" value="1"/>
</dbReference>
<evidence type="ECO:0000256" key="2">
    <source>
        <dbReference type="ARBA" id="ARBA00022840"/>
    </source>
</evidence>
<dbReference type="GO" id="GO:0016887">
    <property type="term" value="F:ATP hydrolysis activity"/>
    <property type="evidence" value="ECO:0007669"/>
    <property type="project" value="TreeGrafter"/>
</dbReference>
<evidence type="ECO:0000259" key="4">
    <source>
        <dbReference type="PROSITE" id="PS51194"/>
    </source>
</evidence>
<keyword evidence="2" id="KW-0067">ATP-binding</keyword>
<name>A0A7R7FSZ5_9BACT</name>
<dbReference type="InterPro" id="IPR014001">
    <property type="entry name" value="Helicase_ATP-bd"/>
</dbReference>
<accession>A0A7R7FSZ5</accession>
<dbReference type="PANTHER" id="PTHR47962">
    <property type="entry name" value="ATP-DEPENDENT HELICASE LHR-RELATED-RELATED"/>
    <property type="match status" value="1"/>
</dbReference>
<dbReference type="InterPro" id="IPR027417">
    <property type="entry name" value="P-loop_NTPase"/>
</dbReference>
<dbReference type="Proteomes" id="UP000515472">
    <property type="component" value="Chromosome"/>
</dbReference>
<keyword evidence="6" id="KW-1185">Reference proteome</keyword>
<sequence length="667" mass="74689">MEAKSIQQMMPDAWPVFFHHRKLRPLQEKAIPALVRGESVLLSGPTASGKTEAVVAPLFQRHLSFHRTSLAVVYVAPTRALVNDLYYRLEAYLGARSGGAVRRYTGDHHELASVDGIFLLLTTPEALDSLQLVSPEKFQKIRAVVIDEIHLLHGNPRGQQLRHVINRIEHNILAPTHPKDCFQRIGMTATINDVDGVCQRWLGVGAKRIGTCEQREIELTLLDLDQPEKSVKAHKSAILIAEWLDSSKLKKVIVFGNSRNSTQALAAALHKQLAGTRWPVHWHTGILSKSERERIEASMKSDRFGVCIATSTLEVGIDIGDIDAVVLCDPPFSVGSFLQRIGRGNRKTDKCKVVALFQDKQEKLLLQALYQCGIDGVMDDVHEFDRPSVRFQQVLSFAWRGVSRDKKPLLRRSLASATCEEDHAEVVEDMLDTGVLLEIAGALIPSDQFIDLGEKRLIHSVITGRGCVQIADGITGEALISPGHTPNSSGSLFVGGGFRKLVESSTGEMSLEKTDRGPLLQLPSVRGKRWLSRVVVWAIAGISGADPRIWKYSKHEIMTWGGEYNRLLILLLRRYAGNRNDKLKANEYSIISLFDISEITPLQFLEWTLDLESKQNAPLHEVLPFCEKSQFFQYLSPELQRKEAFNSIPFNGFKNWLNDCESYLSEE</sequence>
<dbReference type="SMART" id="SM00487">
    <property type="entry name" value="DEXDc"/>
    <property type="match status" value="1"/>
</dbReference>
<dbReference type="EMBL" id="AP023213">
    <property type="protein sequence ID" value="BCO11469.1"/>
    <property type="molecule type" value="Genomic_DNA"/>
</dbReference>
<dbReference type="Gene3D" id="3.40.50.300">
    <property type="entry name" value="P-loop containing nucleotide triphosphate hydrolases"/>
    <property type="match status" value="2"/>
</dbReference>
<evidence type="ECO:0000313" key="6">
    <source>
        <dbReference type="Proteomes" id="UP000515472"/>
    </source>
</evidence>
<feature type="domain" description="Helicase C-terminal" evidence="4">
    <location>
        <begin position="239"/>
        <end position="385"/>
    </location>
</feature>
<dbReference type="Pfam" id="PF00271">
    <property type="entry name" value="Helicase_C"/>
    <property type="match status" value="1"/>
</dbReference>
<dbReference type="InterPro" id="IPR011545">
    <property type="entry name" value="DEAD/DEAH_box_helicase_dom"/>
</dbReference>
<dbReference type="SUPFAM" id="SSF52540">
    <property type="entry name" value="P-loop containing nucleoside triphosphate hydrolases"/>
    <property type="match status" value="1"/>
</dbReference>
<organism evidence="5 6">
    <name type="scientific">Citrifermentans bremense</name>
    <dbReference type="NCBI Taxonomy" id="60035"/>
    <lineage>
        <taxon>Bacteria</taxon>
        <taxon>Pseudomonadati</taxon>
        <taxon>Thermodesulfobacteriota</taxon>
        <taxon>Desulfuromonadia</taxon>
        <taxon>Geobacterales</taxon>
        <taxon>Geobacteraceae</taxon>
        <taxon>Citrifermentans</taxon>
    </lineage>
</organism>
<keyword evidence="1" id="KW-0547">Nucleotide-binding</keyword>
<evidence type="ECO:0000259" key="3">
    <source>
        <dbReference type="PROSITE" id="PS51192"/>
    </source>
</evidence>
<dbReference type="InterPro" id="IPR052511">
    <property type="entry name" value="ATP-dep_Helicase"/>
</dbReference>
<dbReference type="AlphaFoldDB" id="A0A7R7FSZ5"/>
<proteinExistence type="predicted"/>
<evidence type="ECO:0000313" key="5">
    <source>
        <dbReference type="EMBL" id="BCO11469.1"/>
    </source>
</evidence>
<dbReference type="GO" id="GO:0005524">
    <property type="term" value="F:ATP binding"/>
    <property type="evidence" value="ECO:0007669"/>
    <property type="project" value="UniProtKB-KW"/>
</dbReference>
<protein>
    <submittedName>
        <fullName evidence="5">CRISPR-associated helicase Cas3</fullName>
    </submittedName>
</protein>
<evidence type="ECO:0000256" key="1">
    <source>
        <dbReference type="ARBA" id="ARBA00022741"/>
    </source>
</evidence>
<dbReference type="PROSITE" id="PS51194">
    <property type="entry name" value="HELICASE_CTER"/>
    <property type="match status" value="1"/>
</dbReference>
<feature type="domain" description="Helicase ATP-binding" evidence="3">
    <location>
        <begin position="31"/>
        <end position="193"/>
    </location>
</feature>
<dbReference type="PROSITE" id="PS51192">
    <property type="entry name" value="HELICASE_ATP_BIND_1"/>
    <property type="match status" value="1"/>
</dbReference>
<reference evidence="5 6" key="1">
    <citation type="submission" date="2020-06" db="EMBL/GenBank/DDBJ databases">
        <title>Interaction of electrochemicaly active bacteria, Geobacter bremensis R4 on different carbon anode.</title>
        <authorList>
            <person name="Meng L."/>
            <person name="Yoshida N."/>
        </authorList>
    </citation>
    <scope>NUCLEOTIDE SEQUENCE [LARGE SCALE GENOMIC DNA]</scope>
    <source>
        <strain evidence="5 6">R4</strain>
    </source>
</reference>
<gene>
    <name evidence="5" type="ORF">GEOBRER4_n2764</name>
</gene>
<dbReference type="GO" id="GO:0003677">
    <property type="term" value="F:DNA binding"/>
    <property type="evidence" value="ECO:0007669"/>
    <property type="project" value="TreeGrafter"/>
</dbReference>
<dbReference type="SMART" id="SM00490">
    <property type="entry name" value="HELICc"/>
    <property type="match status" value="1"/>
</dbReference>
<dbReference type="InterPro" id="IPR001650">
    <property type="entry name" value="Helicase_C-like"/>
</dbReference>
<dbReference type="RefSeq" id="WP_185242737.1">
    <property type="nucleotide sequence ID" value="NZ_AP023213.1"/>
</dbReference>